<dbReference type="EMBL" id="FN648046">
    <property type="protein sequence ID" value="CBJ29441.1"/>
    <property type="molecule type" value="Genomic_DNA"/>
</dbReference>
<proteinExistence type="predicted"/>
<feature type="region of interest" description="Disordered" evidence="1">
    <location>
        <begin position="1"/>
        <end position="32"/>
    </location>
</feature>
<evidence type="ECO:0000256" key="1">
    <source>
        <dbReference type="SAM" id="MobiDB-lite"/>
    </source>
</evidence>
<dbReference type="EMBL" id="FN649736">
    <property type="protein sequence ID" value="CBJ29441.1"/>
    <property type="molecule type" value="Genomic_DNA"/>
</dbReference>
<evidence type="ECO:0000313" key="3">
    <source>
        <dbReference type="Proteomes" id="UP000002630"/>
    </source>
</evidence>
<gene>
    <name evidence="2" type="ORF">Esi_0147_0006</name>
</gene>
<reference evidence="2 3" key="1">
    <citation type="journal article" date="2010" name="Nature">
        <title>The Ectocarpus genome and the independent evolution of multicellularity in brown algae.</title>
        <authorList>
            <person name="Cock J.M."/>
            <person name="Sterck L."/>
            <person name="Rouze P."/>
            <person name="Scornet D."/>
            <person name="Allen A.E."/>
            <person name="Amoutzias G."/>
            <person name="Anthouard V."/>
            <person name="Artiguenave F."/>
            <person name="Aury J.M."/>
            <person name="Badger J.H."/>
            <person name="Beszteri B."/>
            <person name="Billiau K."/>
            <person name="Bonnet E."/>
            <person name="Bothwell J.H."/>
            <person name="Bowler C."/>
            <person name="Boyen C."/>
            <person name="Brownlee C."/>
            <person name="Carrano C.J."/>
            <person name="Charrier B."/>
            <person name="Cho G.Y."/>
            <person name="Coelho S.M."/>
            <person name="Collen J."/>
            <person name="Corre E."/>
            <person name="Da Silva C."/>
            <person name="Delage L."/>
            <person name="Delaroque N."/>
            <person name="Dittami S.M."/>
            <person name="Doulbeau S."/>
            <person name="Elias M."/>
            <person name="Farnham G."/>
            <person name="Gachon C.M."/>
            <person name="Gschloessl B."/>
            <person name="Heesch S."/>
            <person name="Jabbari K."/>
            <person name="Jubin C."/>
            <person name="Kawai H."/>
            <person name="Kimura K."/>
            <person name="Kloareg B."/>
            <person name="Kupper F.C."/>
            <person name="Lang D."/>
            <person name="Le Bail A."/>
            <person name="Leblanc C."/>
            <person name="Lerouge P."/>
            <person name="Lohr M."/>
            <person name="Lopez P.J."/>
            <person name="Martens C."/>
            <person name="Maumus F."/>
            <person name="Michel G."/>
            <person name="Miranda-Saavedra D."/>
            <person name="Morales J."/>
            <person name="Moreau H."/>
            <person name="Motomura T."/>
            <person name="Nagasato C."/>
            <person name="Napoli C.A."/>
            <person name="Nelson D.R."/>
            <person name="Nyvall-Collen P."/>
            <person name="Peters A.F."/>
            <person name="Pommier C."/>
            <person name="Potin P."/>
            <person name="Poulain J."/>
            <person name="Quesneville H."/>
            <person name="Read B."/>
            <person name="Rensing S.A."/>
            <person name="Ritter A."/>
            <person name="Rousvoal S."/>
            <person name="Samanta M."/>
            <person name="Samson G."/>
            <person name="Schroeder D.C."/>
            <person name="Segurens B."/>
            <person name="Strittmatter M."/>
            <person name="Tonon T."/>
            <person name="Tregear J.W."/>
            <person name="Valentin K."/>
            <person name="von Dassow P."/>
            <person name="Yamagishi T."/>
            <person name="Van de Peer Y."/>
            <person name="Wincker P."/>
        </authorList>
    </citation>
    <scope>NUCLEOTIDE SEQUENCE [LARGE SCALE GENOMIC DNA]</scope>
    <source>
        <strain evidence="3">Ec32 / CCAP1310/4</strain>
    </source>
</reference>
<keyword evidence="3" id="KW-1185">Reference proteome</keyword>
<evidence type="ECO:0000313" key="2">
    <source>
        <dbReference type="EMBL" id="CBJ29441.1"/>
    </source>
</evidence>
<name>D7FKP2_ECTSI</name>
<accession>D7FKP2</accession>
<organism evidence="2 3">
    <name type="scientific">Ectocarpus siliculosus</name>
    <name type="common">Brown alga</name>
    <name type="synonym">Conferva siliculosa</name>
    <dbReference type="NCBI Taxonomy" id="2880"/>
    <lineage>
        <taxon>Eukaryota</taxon>
        <taxon>Sar</taxon>
        <taxon>Stramenopiles</taxon>
        <taxon>Ochrophyta</taxon>
        <taxon>PX clade</taxon>
        <taxon>Phaeophyceae</taxon>
        <taxon>Ectocarpales</taxon>
        <taxon>Ectocarpaceae</taxon>
        <taxon>Ectocarpus</taxon>
    </lineage>
</organism>
<dbReference type="AlphaFoldDB" id="D7FKP2"/>
<feature type="compositionally biased region" description="Pro residues" evidence="1">
    <location>
        <begin position="1"/>
        <end position="20"/>
    </location>
</feature>
<dbReference type="InParanoid" id="D7FKP2"/>
<protein>
    <submittedName>
        <fullName evidence="2">Uncharacterized protein</fullName>
    </submittedName>
</protein>
<dbReference type="Proteomes" id="UP000002630">
    <property type="component" value="Linkage Group LG11"/>
</dbReference>
<sequence>MLPSSAPPPPPPPTPPPPTPFNDWCQEATPSSSNQLVVLEDPTGGNIQRASKGKVDTLHVERGGVTEPAALLVEAICVVCVY</sequence>